<comment type="caution">
    <text evidence="2">The sequence shown here is derived from an EMBL/GenBank/DDBJ whole genome shotgun (WGS) entry which is preliminary data.</text>
</comment>
<sequence length="243" mass="27318">MTGWEIAKKSYKEIYQNISAVLIASLGWFLTAGLVLLMNLIAINAILIGQPIWIVPFLLLELIVVGPATAGACYVTNIIVKYGNVSITDFFKGVKEYFFKSLALNFVFFIIAGILYFDFNFFATSESYWMKVSSAIWLYGLVFVSIVCFYAYPLMIELDNLDEDDSIKNIIKYAGLLAVKNISFTIFIYFQLIIYAMLNIGLIITLPTLFMGGICILANNSTLNLLVKHNVIDDIPGPQSFRK</sequence>
<feature type="transmembrane region" description="Helical" evidence="1">
    <location>
        <begin position="53"/>
        <end position="76"/>
    </location>
</feature>
<dbReference type="RefSeq" id="WP_204702109.1">
    <property type="nucleotide sequence ID" value="NZ_JAFBDQ010000011.1"/>
</dbReference>
<gene>
    <name evidence="2" type="ORF">JOC47_002220</name>
</gene>
<evidence type="ECO:0000256" key="1">
    <source>
        <dbReference type="SAM" id="Phobius"/>
    </source>
</evidence>
<name>A0A938XT51_9FIRM</name>
<feature type="transmembrane region" description="Helical" evidence="1">
    <location>
        <begin position="97"/>
        <end position="117"/>
    </location>
</feature>
<accession>A0A938XT51</accession>
<dbReference type="Proteomes" id="UP000774000">
    <property type="component" value="Unassembled WGS sequence"/>
</dbReference>
<dbReference type="AlphaFoldDB" id="A0A938XT51"/>
<organism evidence="2 3">
    <name type="scientific">Halanaerobacter jeridensis</name>
    <dbReference type="NCBI Taxonomy" id="706427"/>
    <lineage>
        <taxon>Bacteria</taxon>
        <taxon>Bacillati</taxon>
        <taxon>Bacillota</taxon>
        <taxon>Clostridia</taxon>
        <taxon>Halanaerobiales</taxon>
        <taxon>Halobacteroidaceae</taxon>
        <taxon>Halanaerobacter</taxon>
    </lineage>
</organism>
<keyword evidence="3" id="KW-1185">Reference proteome</keyword>
<feature type="transmembrane region" description="Helical" evidence="1">
    <location>
        <begin position="137"/>
        <end position="158"/>
    </location>
</feature>
<keyword evidence="1" id="KW-1133">Transmembrane helix</keyword>
<keyword evidence="1" id="KW-0472">Membrane</keyword>
<reference evidence="2" key="1">
    <citation type="submission" date="2021-01" db="EMBL/GenBank/DDBJ databases">
        <title>Genomic Encyclopedia of Type Strains, Phase IV (KMG-IV): sequencing the most valuable type-strain genomes for metagenomic binning, comparative biology and taxonomic classification.</title>
        <authorList>
            <person name="Goeker M."/>
        </authorList>
    </citation>
    <scope>NUCLEOTIDE SEQUENCE</scope>
    <source>
        <strain evidence="2">DSM 23230</strain>
    </source>
</reference>
<dbReference type="EMBL" id="JAFBDQ010000011">
    <property type="protein sequence ID" value="MBM7557354.1"/>
    <property type="molecule type" value="Genomic_DNA"/>
</dbReference>
<feature type="transmembrane region" description="Helical" evidence="1">
    <location>
        <begin position="21"/>
        <end position="47"/>
    </location>
</feature>
<feature type="transmembrane region" description="Helical" evidence="1">
    <location>
        <begin position="196"/>
        <end position="218"/>
    </location>
</feature>
<feature type="transmembrane region" description="Helical" evidence="1">
    <location>
        <begin position="170"/>
        <end position="190"/>
    </location>
</feature>
<keyword evidence="1" id="KW-0812">Transmembrane</keyword>
<evidence type="ECO:0000313" key="2">
    <source>
        <dbReference type="EMBL" id="MBM7557354.1"/>
    </source>
</evidence>
<dbReference type="Pfam" id="PF04854">
    <property type="entry name" value="DUF624"/>
    <property type="match status" value="1"/>
</dbReference>
<proteinExistence type="predicted"/>
<protein>
    <submittedName>
        <fullName evidence="2">Membrane protein YesL</fullName>
    </submittedName>
</protein>
<evidence type="ECO:0000313" key="3">
    <source>
        <dbReference type="Proteomes" id="UP000774000"/>
    </source>
</evidence>
<dbReference type="InterPro" id="IPR006938">
    <property type="entry name" value="DUF624"/>
</dbReference>